<keyword evidence="6" id="KW-1185">Reference proteome</keyword>
<dbReference type="SMART" id="SM00906">
    <property type="entry name" value="Fungal_trans"/>
    <property type="match status" value="1"/>
</dbReference>
<dbReference type="GO" id="GO:0006351">
    <property type="term" value="P:DNA-templated transcription"/>
    <property type="evidence" value="ECO:0007669"/>
    <property type="project" value="InterPro"/>
</dbReference>
<dbReference type="GO" id="GO:0008270">
    <property type="term" value="F:zinc ion binding"/>
    <property type="evidence" value="ECO:0007669"/>
    <property type="project" value="InterPro"/>
</dbReference>
<keyword evidence="1" id="KW-0479">Metal-binding</keyword>
<evidence type="ECO:0000256" key="3">
    <source>
        <dbReference type="SAM" id="MobiDB-lite"/>
    </source>
</evidence>
<dbReference type="InterPro" id="IPR036864">
    <property type="entry name" value="Zn2-C6_fun-type_DNA-bd_sf"/>
</dbReference>
<evidence type="ECO:0000259" key="4">
    <source>
        <dbReference type="PROSITE" id="PS50048"/>
    </source>
</evidence>
<dbReference type="SUPFAM" id="SSF57701">
    <property type="entry name" value="Zn2/Cys6 DNA-binding domain"/>
    <property type="match status" value="1"/>
</dbReference>
<dbReference type="CDD" id="cd12148">
    <property type="entry name" value="fungal_TF_MHR"/>
    <property type="match status" value="1"/>
</dbReference>
<dbReference type="GO" id="GO:0003677">
    <property type="term" value="F:DNA binding"/>
    <property type="evidence" value="ECO:0007669"/>
    <property type="project" value="InterPro"/>
</dbReference>
<feature type="region of interest" description="Disordered" evidence="3">
    <location>
        <begin position="1"/>
        <end position="54"/>
    </location>
</feature>
<dbReference type="GO" id="GO:0000981">
    <property type="term" value="F:DNA-binding transcription factor activity, RNA polymerase II-specific"/>
    <property type="evidence" value="ECO:0007669"/>
    <property type="project" value="InterPro"/>
</dbReference>
<feature type="region of interest" description="Disordered" evidence="3">
    <location>
        <begin position="299"/>
        <end position="330"/>
    </location>
</feature>
<dbReference type="Pfam" id="PF00172">
    <property type="entry name" value="Zn_clus"/>
    <property type="match status" value="1"/>
</dbReference>
<feature type="compositionally biased region" description="Polar residues" evidence="3">
    <location>
        <begin position="307"/>
        <end position="322"/>
    </location>
</feature>
<proteinExistence type="predicted"/>
<evidence type="ECO:0000256" key="1">
    <source>
        <dbReference type="ARBA" id="ARBA00022723"/>
    </source>
</evidence>
<feature type="compositionally biased region" description="Low complexity" evidence="3">
    <location>
        <begin position="1"/>
        <end position="29"/>
    </location>
</feature>
<feature type="compositionally biased region" description="Low complexity" evidence="3">
    <location>
        <begin position="40"/>
        <end position="51"/>
    </location>
</feature>
<gene>
    <name evidence="5" type="ORF">Moror_10632</name>
</gene>
<dbReference type="PANTHER" id="PTHR47783:SF1">
    <property type="entry name" value="ZN(II)2CYS6 TRANSCRIPTION FACTOR (EUROFUNG)"/>
    <property type="match status" value="1"/>
</dbReference>
<dbReference type="InterPro" id="IPR001138">
    <property type="entry name" value="Zn2Cys6_DnaBD"/>
</dbReference>
<dbReference type="AlphaFoldDB" id="V2XDC8"/>
<dbReference type="CDD" id="cd00067">
    <property type="entry name" value="GAL4"/>
    <property type="match status" value="1"/>
</dbReference>
<dbReference type="OrthoDB" id="2428527at2759"/>
<feature type="domain" description="Zn(2)-C6 fungal-type" evidence="4">
    <location>
        <begin position="74"/>
        <end position="104"/>
    </location>
</feature>
<feature type="compositionally biased region" description="Basic and acidic residues" evidence="3">
    <location>
        <begin position="143"/>
        <end position="156"/>
    </location>
</feature>
<evidence type="ECO:0000256" key="2">
    <source>
        <dbReference type="ARBA" id="ARBA00023242"/>
    </source>
</evidence>
<accession>V2XDC8</accession>
<name>V2XDC8_MONRO</name>
<comment type="caution">
    <text evidence="5">The sequence shown here is derived from an EMBL/GenBank/DDBJ whole genome shotgun (WGS) entry which is preliminary data.</text>
</comment>
<protein>
    <submittedName>
        <fullName evidence="5">Pathway-specific nitrogen regulator</fullName>
    </submittedName>
</protein>
<keyword evidence="2" id="KW-0539">Nucleus</keyword>
<feature type="compositionally biased region" description="Basic and acidic residues" evidence="3">
    <location>
        <begin position="115"/>
        <end position="133"/>
    </location>
</feature>
<dbReference type="InterPro" id="IPR007219">
    <property type="entry name" value="XnlR_reg_dom"/>
</dbReference>
<dbReference type="Gene3D" id="4.10.240.10">
    <property type="entry name" value="Zn(2)-C6 fungal-type DNA-binding domain"/>
    <property type="match status" value="1"/>
</dbReference>
<dbReference type="Proteomes" id="UP000017559">
    <property type="component" value="Unassembled WGS sequence"/>
</dbReference>
<dbReference type="Pfam" id="PF04082">
    <property type="entry name" value="Fungal_trans"/>
    <property type="match status" value="1"/>
</dbReference>
<dbReference type="HOGENOM" id="CLU_007073_1_0_1"/>
<reference evidence="5 6" key="1">
    <citation type="journal article" date="2014" name="BMC Genomics">
        <title>Genome and secretome analysis of the hemibiotrophic fungal pathogen, Moniliophthora roreri, which causes frosty pod rot disease of cacao: mechanisms of the biotrophic and necrotrophic phases.</title>
        <authorList>
            <person name="Meinhardt L.W."/>
            <person name="Costa G.G.L."/>
            <person name="Thomazella D.P.T."/>
            <person name="Teixeira P.J.P.L."/>
            <person name="Carazzolle M.F."/>
            <person name="Schuster S.C."/>
            <person name="Carlson J.E."/>
            <person name="Guiltinan M.J."/>
            <person name="Mieczkowski P."/>
            <person name="Farmer A."/>
            <person name="Ramaraj T."/>
            <person name="Crozier J."/>
            <person name="Davis R.E."/>
            <person name="Shao J."/>
            <person name="Melnick R.L."/>
            <person name="Pereira G.A.G."/>
            <person name="Bailey B.A."/>
        </authorList>
    </citation>
    <scope>NUCLEOTIDE SEQUENCE [LARGE SCALE GENOMIC DNA]</scope>
    <source>
        <strain evidence="5 6">MCA 2997</strain>
    </source>
</reference>
<evidence type="ECO:0000313" key="6">
    <source>
        <dbReference type="Proteomes" id="UP000017559"/>
    </source>
</evidence>
<dbReference type="PANTHER" id="PTHR47783">
    <property type="entry name" value="ZN(II)2CYS6 TRANSCRIPTION FACTOR (EUROFUNG)-RELATED"/>
    <property type="match status" value="1"/>
</dbReference>
<dbReference type="EMBL" id="AWSO01000326">
    <property type="protein sequence ID" value="ESK91712.1"/>
    <property type="molecule type" value="Genomic_DNA"/>
</dbReference>
<evidence type="ECO:0000313" key="5">
    <source>
        <dbReference type="EMBL" id="ESK91712.1"/>
    </source>
</evidence>
<dbReference type="KEGG" id="mrr:Moror_10632"/>
<dbReference type="STRING" id="1381753.V2XDC8"/>
<sequence>MVAVTTAPTSSSTLTKTPTTITTTNSSSSFGHATPMSDTSSSYLNSNQNSSPQHQYIPQHTYQMSSSTSTRFLACFRCRSKKAKCDDGQPVCSACARSNAECIRPSGRRRKRTRREMEEAEKEKARAEGREYYGRGPKYNMRLQHDPPTEASEPKKSRTSNLDETQKFDRDNLTNGLHLLLGESSSQSAASSNHLYLDQPQYMRQLVLQPSISEPFTNPESQYPLASQTHLAQQFVTQPPILPQPQPISVPVLAPSLPYPHHSVINSAASHQSDMTGMATYSTHILSKNIGKHAFSSNHAGMDIHLNPSTNNSHAQSQGTSSPKHDDPGEVVESLSKQVAFLEGNPGESQHLKVHYYRLSGCTAIHPGFNRIIIHLKLRQNSPKITSPDYNGKVPAPLTDQESAGAIEDPRNEMDDISDAAPPLDEQMLDVFFDNFGEHFPFLSRKRVEERVKADTMSVFLAYAMCALAVRFIPHSTRKPSHYIGTAWKLALPLLRLPSTDVVAGLLLLSWAEFGENSESGLWNFSGLAIRMALDLGLHKYVETPARHNDDVCCGKLLFWCLFIMDRILAFGTGRRVTIPAESVEIPLPTEDDMIPTSPALSLDQTMVLSPFVSIVKLFALAGQIANCMNNNYNAPKPLVSEDKGNSEDLHSLHNQLVVLIAGLPEQLTWSVENFRAQAARKQGGTYLFLHLWCNAILALIHHPNLGRDHPSGFATPHTAGLKRSIKLSLASSRQVADCLVFADLFDARSYCASPFVNQCLFIAGVAFVHDAKEEEILGGTDGIAMPDMGANGNPNVMGKGMQMQSAFINGLMKQNLSVVLKALKKMEGYWSGLGYIISVLEQRASGRGWAKIDFDITSDKSHRFISLPDMGLLKRLTGVRPINNGGSQIQNMDSITTQNIQNRSPECDRNWSFDSLLGAYQIQDVTASGVPTGFNFSSVFPGGLAWQQSS</sequence>
<feature type="region of interest" description="Disordered" evidence="3">
    <location>
        <begin position="106"/>
        <end position="169"/>
    </location>
</feature>
<dbReference type="PROSITE" id="PS00463">
    <property type="entry name" value="ZN2_CY6_FUNGAL_1"/>
    <property type="match status" value="1"/>
</dbReference>
<dbReference type="PROSITE" id="PS50048">
    <property type="entry name" value="ZN2_CY6_FUNGAL_2"/>
    <property type="match status" value="1"/>
</dbReference>
<dbReference type="SMART" id="SM00066">
    <property type="entry name" value="GAL4"/>
    <property type="match status" value="1"/>
</dbReference>
<organism evidence="5 6">
    <name type="scientific">Moniliophthora roreri (strain MCA 2997)</name>
    <name type="common">Cocoa frosty pod rot fungus</name>
    <name type="synonym">Crinipellis roreri</name>
    <dbReference type="NCBI Taxonomy" id="1381753"/>
    <lineage>
        <taxon>Eukaryota</taxon>
        <taxon>Fungi</taxon>
        <taxon>Dikarya</taxon>
        <taxon>Basidiomycota</taxon>
        <taxon>Agaricomycotina</taxon>
        <taxon>Agaricomycetes</taxon>
        <taxon>Agaricomycetidae</taxon>
        <taxon>Agaricales</taxon>
        <taxon>Marasmiineae</taxon>
        <taxon>Marasmiaceae</taxon>
        <taxon>Moniliophthora</taxon>
    </lineage>
</organism>